<gene>
    <name evidence="9" type="ORF">A2Z23_03145</name>
</gene>
<keyword evidence="6" id="KW-0119">Carbohydrate metabolism</keyword>
<sequence>MIKVRTEPRSIHAYKDLISADLYEKILVLAKGLRGLSVVHVNATNRGGGVAEILHSLVPIFNDLGIETSWYVIEAPENFFQVTKFLHNTLQGKRGCLTSSQKRIYLTQNQEIARQMAKIDGDIWVIHDPQPLAVIKYLNGAIKPAVWRCHIDLSRPNKNVWQFLSQFVSCYDRFVFTLPDYIPDGLPKDKVFTSYPTTDPLGDKNKFMPQSEAKKLISIFGIDTNRPLVTQVSRFDPWKDPLGVIESYRIAKKKIPKLQLALVGEMASDDPEGAGIYKTALQEAATDSDIYLLVLPHSNLVINAFQTGSEVIVQKSIREGFGLTVTEAMWKGKAVIGGNVGGIKMQIDDGKNGFLVDNPVGCAEKIVKLVRSQELAEKLGQEAKEKVARNFLLPHKIFKWLLIFHDLALEAQKQKVVRQQARSVFE</sequence>
<evidence type="ECO:0000313" key="10">
    <source>
        <dbReference type="Proteomes" id="UP000176628"/>
    </source>
</evidence>
<feature type="domain" description="Trehalose synthase N-terminal" evidence="8">
    <location>
        <begin position="40"/>
        <end position="182"/>
    </location>
</feature>
<reference evidence="9 10" key="1">
    <citation type="journal article" date="2016" name="Nat. Commun.">
        <title>Thousands of microbial genomes shed light on interconnected biogeochemical processes in an aquifer system.</title>
        <authorList>
            <person name="Anantharaman K."/>
            <person name="Brown C.T."/>
            <person name="Hug L.A."/>
            <person name="Sharon I."/>
            <person name="Castelle C.J."/>
            <person name="Probst A.J."/>
            <person name="Thomas B.C."/>
            <person name="Singh A."/>
            <person name="Wilkins M.J."/>
            <person name="Karaoz U."/>
            <person name="Brodie E.L."/>
            <person name="Williams K.H."/>
            <person name="Hubbard S.S."/>
            <person name="Banfield J.F."/>
        </authorList>
    </citation>
    <scope>NUCLEOTIDE SEQUENCE [LARGE SCALE GENOMIC DNA]</scope>
</reference>
<dbReference type="SUPFAM" id="SSF53756">
    <property type="entry name" value="UDP-Glycosyltransferase/glycogen phosphorylase"/>
    <property type="match status" value="1"/>
</dbReference>
<evidence type="ECO:0000256" key="4">
    <source>
        <dbReference type="ARBA" id="ARBA00022676"/>
    </source>
</evidence>
<keyword evidence="5" id="KW-0808">Transferase</keyword>
<dbReference type="GO" id="GO:0016757">
    <property type="term" value="F:glycosyltransferase activity"/>
    <property type="evidence" value="ECO:0007669"/>
    <property type="project" value="UniProtKB-KW"/>
</dbReference>
<name>A0A1F5G4G5_9BACT</name>
<dbReference type="EMBL" id="MFAV01000010">
    <property type="protein sequence ID" value="OGD86705.1"/>
    <property type="molecule type" value="Genomic_DNA"/>
</dbReference>
<comment type="subunit">
    <text evidence="2">Homodimer.</text>
</comment>
<evidence type="ECO:0000256" key="2">
    <source>
        <dbReference type="ARBA" id="ARBA00011738"/>
    </source>
</evidence>
<proteinExistence type="inferred from homology"/>
<dbReference type="AlphaFoldDB" id="A0A1F5G4G5"/>
<accession>A0A1F5G4G5</accession>
<evidence type="ECO:0000259" key="8">
    <source>
        <dbReference type="Pfam" id="PF21269"/>
    </source>
</evidence>
<evidence type="ECO:0000256" key="6">
    <source>
        <dbReference type="ARBA" id="ARBA00023277"/>
    </source>
</evidence>
<evidence type="ECO:0000256" key="3">
    <source>
        <dbReference type="ARBA" id="ARBA00022526"/>
    </source>
</evidence>
<dbReference type="Gene3D" id="3.40.50.2000">
    <property type="entry name" value="Glycogen Phosphorylase B"/>
    <property type="match status" value="2"/>
</dbReference>
<organism evidence="9 10">
    <name type="scientific">Candidatus Curtissbacteria bacterium RBG_16_39_7</name>
    <dbReference type="NCBI Taxonomy" id="1797707"/>
    <lineage>
        <taxon>Bacteria</taxon>
        <taxon>Candidatus Curtissiibacteriota</taxon>
    </lineage>
</organism>
<feature type="domain" description="Glycosyl transferase family 1" evidence="7">
    <location>
        <begin position="217"/>
        <end position="385"/>
    </location>
</feature>
<dbReference type="Proteomes" id="UP000176628">
    <property type="component" value="Unassembled WGS sequence"/>
</dbReference>
<dbReference type="InterPro" id="IPR052078">
    <property type="entry name" value="Trehalose_Metab_GTase"/>
</dbReference>
<dbReference type="InterPro" id="IPR049438">
    <property type="entry name" value="TreT_GT1"/>
</dbReference>
<protein>
    <submittedName>
        <fullName evidence="9">Uncharacterized protein</fullName>
    </submittedName>
</protein>
<keyword evidence="4" id="KW-0328">Glycosyltransferase</keyword>
<comment type="caution">
    <text evidence="9">The sequence shown here is derived from an EMBL/GenBank/DDBJ whole genome shotgun (WGS) entry which is preliminary data.</text>
</comment>
<dbReference type="GO" id="GO:0006006">
    <property type="term" value="P:glucose metabolic process"/>
    <property type="evidence" value="ECO:0007669"/>
    <property type="project" value="UniProtKB-KW"/>
</dbReference>
<evidence type="ECO:0000313" key="9">
    <source>
        <dbReference type="EMBL" id="OGD86705.1"/>
    </source>
</evidence>
<dbReference type="InterPro" id="IPR001296">
    <property type="entry name" value="Glyco_trans_1"/>
</dbReference>
<dbReference type="Pfam" id="PF21269">
    <property type="entry name" value="TreT_GT1"/>
    <property type="match status" value="1"/>
</dbReference>
<dbReference type="PANTHER" id="PTHR47779">
    <property type="entry name" value="SYNTHASE (CCG-9), PUTATIVE (AFU_ORTHOLOGUE AFUA_3G12100)-RELATED"/>
    <property type="match status" value="1"/>
</dbReference>
<evidence type="ECO:0000256" key="1">
    <source>
        <dbReference type="ARBA" id="ARBA00009481"/>
    </source>
</evidence>
<evidence type="ECO:0000259" key="7">
    <source>
        <dbReference type="Pfam" id="PF00534"/>
    </source>
</evidence>
<keyword evidence="3" id="KW-0313">Glucose metabolism</keyword>
<dbReference type="Pfam" id="PF00534">
    <property type="entry name" value="Glycos_transf_1"/>
    <property type="match status" value="1"/>
</dbReference>
<comment type="similarity">
    <text evidence="1">Belongs to the glycosyltransferase group 1 family. Glycosyltransferase 4 subfamily.</text>
</comment>
<dbReference type="PANTHER" id="PTHR47779:SF1">
    <property type="entry name" value="SYNTHASE (CCG-9), PUTATIVE (AFU_ORTHOLOGUE AFUA_3G12100)-RELATED"/>
    <property type="match status" value="1"/>
</dbReference>
<evidence type="ECO:0000256" key="5">
    <source>
        <dbReference type="ARBA" id="ARBA00022679"/>
    </source>
</evidence>